<keyword evidence="1" id="KW-1133">Transmembrane helix</keyword>
<name>A0A7Y2H3V9_UNCEI</name>
<dbReference type="EMBL" id="JABDJR010000632">
    <property type="protein sequence ID" value="NNF08227.1"/>
    <property type="molecule type" value="Genomic_DNA"/>
</dbReference>
<organism evidence="2 3">
    <name type="scientific">Eiseniibacteriota bacterium</name>
    <dbReference type="NCBI Taxonomy" id="2212470"/>
    <lineage>
        <taxon>Bacteria</taxon>
        <taxon>Candidatus Eiseniibacteriota</taxon>
    </lineage>
</organism>
<dbReference type="Gene3D" id="1.25.40.10">
    <property type="entry name" value="Tetratricopeptide repeat domain"/>
    <property type="match status" value="1"/>
</dbReference>
<accession>A0A7Y2H3V9</accession>
<dbReference type="AlphaFoldDB" id="A0A7Y2H3V9"/>
<evidence type="ECO:0000313" key="3">
    <source>
        <dbReference type="Proteomes" id="UP000547674"/>
    </source>
</evidence>
<dbReference type="SUPFAM" id="SSF48452">
    <property type="entry name" value="TPR-like"/>
    <property type="match status" value="1"/>
</dbReference>
<reference evidence="2 3" key="1">
    <citation type="submission" date="2020-03" db="EMBL/GenBank/DDBJ databases">
        <title>Metabolic flexibility allows generalist bacteria to become dominant in a frequently disturbed ecosystem.</title>
        <authorList>
            <person name="Chen Y.-J."/>
            <person name="Leung P.M."/>
            <person name="Bay S.K."/>
            <person name="Hugenholtz P."/>
            <person name="Kessler A.J."/>
            <person name="Shelley G."/>
            <person name="Waite D.W."/>
            <person name="Cook P.L."/>
            <person name="Greening C."/>
        </authorList>
    </citation>
    <scope>NUCLEOTIDE SEQUENCE [LARGE SCALE GENOMIC DNA]</scope>
    <source>
        <strain evidence="2">SS_bin_28</strain>
    </source>
</reference>
<feature type="transmembrane region" description="Helical" evidence="1">
    <location>
        <begin position="82"/>
        <end position="101"/>
    </location>
</feature>
<dbReference type="Proteomes" id="UP000547674">
    <property type="component" value="Unassembled WGS sequence"/>
</dbReference>
<evidence type="ECO:0000313" key="2">
    <source>
        <dbReference type="EMBL" id="NNF08227.1"/>
    </source>
</evidence>
<keyword evidence="1" id="KW-0472">Membrane</keyword>
<protein>
    <submittedName>
        <fullName evidence="2">Tetratricopeptide repeat protein</fullName>
    </submittedName>
</protein>
<dbReference type="Pfam" id="PF14559">
    <property type="entry name" value="TPR_19"/>
    <property type="match status" value="1"/>
</dbReference>
<dbReference type="InterPro" id="IPR011990">
    <property type="entry name" value="TPR-like_helical_dom_sf"/>
</dbReference>
<comment type="caution">
    <text evidence="2">The sequence shown here is derived from an EMBL/GenBank/DDBJ whole genome shotgun (WGS) entry which is preliminary data.</text>
</comment>
<proteinExistence type="predicted"/>
<gene>
    <name evidence="2" type="ORF">HKN21_15800</name>
</gene>
<evidence type="ECO:0000256" key="1">
    <source>
        <dbReference type="SAM" id="Phobius"/>
    </source>
</evidence>
<sequence>MDLVNNNPNCLSLEALASVVEGSSLTDRERKHLAVCPVCAAALESIPQPANLSSTPRAPEAYETLGIGLGKTLRNRPRKRPYLNLGLGVAAALFVALLSVGRLQPAPETLELSQALIVTIENFSASEMILPAGVTAADRQELRTRGIQFFDAKLQTEIVALENQCRSDRREPCSVALASVYIASGQMRRANTLLRSAVDEFPQNTDLRMLHAMSVLYTGHPDSAAAELSLLAEEEPKAALIQLNLGLALAKSGRHGEAQDVLQPLASKHPSTPLGRRAALELEVIRGA</sequence>
<keyword evidence="1" id="KW-0812">Transmembrane</keyword>